<accession>A0A6S5TWU3</accession>
<reference evidence="1 2" key="1">
    <citation type="submission" date="2019-12" db="EMBL/GenBank/DDBJ databases">
        <title>complete genome sequences of Pseudomonas putida str. WP8-W18-CRE-01 isolated from wastewater treatment plant effluent.</title>
        <authorList>
            <person name="Sekizuka T."/>
            <person name="Itokawa K."/>
            <person name="Yatsu K."/>
            <person name="Inamine Y."/>
            <person name="Kuroda M."/>
        </authorList>
    </citation>
    <scope>NUCLEOTIDE SEQUENCE [LARGE SCALE GENOMIC DNA]</scope>
    <source>
        <strain evidence="1 2">WP8-W18-CRE-01</strain>
    </source>
</reference>
<protein>
    <submittedName>
        <fullName evidence="1">Uncharacterized protein</fullName>
    </submittedName>
</protein>
<dbReference type="RefSeq" id="WP_182817672.1">
    <property type="nucleotide sequence ID" value="NZ_AP022227.1"/>
</dbReference>
<evidence type="ECO:0000313" key="1">
    <source>
        <dbReference type="EMBL" id="BBT38969.1"/>
    </source>
</evidence>
<dbReference type="AlphaFoldDB" id="A0A6S5TWU3"/>
<sequence length="54" mass="5620">MARTIEIILGYVDKPVGAAAAGASLVDQYNSDKTGFALVNQSAQTGSILRPVLK</sequence>
<dbReference type="EMBL" id="AP022227">
    <property type="protein sequence ID" value="BBT38969.1"/>
    <property type="molecule type" value="Genomic_DNA"/>
</dbReference>
<organism evidence="1 2">
    <name type="scientific">Pseudomonas putida</name>
    <name type="common">Arthrobacter siderocapsulatus</name>
    <dbReference type="NCBI Taxonomy" id="303"/>
    <lineage>
        <taxon>Bacteria</taxon>
        <taxon>Pseudomonadati</taxon>
        <taxon>Pseudomonadota</taxon>
        <taxon>Gammaproteobacteria</taxon>
        <taxon>Pseudomonadales</taxon>
        <taxon>Pseudomonadaceae</taxon>
        <taxon>Pseudomonas</taxon>
    </lineage>
</organism>
<gene>
    <name evidence="1" type="ORF">WP8W18C01_13100</name>
</gene>
<name>A0A6S5TWU3_PSEPU</name>
<proteinExistence type="predicted"/>
<dbReference type="Proteomes" id="UP000515680">
    <property type="component" value="Chromosome"/>
</dbReference>
<evidence type="ECO:0000313" key="2">
    <source>
        <dbReference type="Proteomes" id="UP000515680"/>
    </source>
</evidence>